<sequence length="544" mass="60046">MKSNHGTRDTGSRPEREEFMSTENNARYVDFPYHEETARLVGDDKGSTSSLSSYASDEEDLFRGGKPRRESRDLHITTDTEAGTGFPHVDDTEQTKAADQPVSWSSLPRKDQLFVLMLARLSEPLTQTSLGSYLYYQLQSFDPSLPESTISYQAGIIGAAFPATQFVTAMMWGRFSDSEYGGRKRSIYLGLLGTMLSIIGFGFSHSFAMAVTFRCLGGILNGNVGVMRTMISEIIKEKKFQSRAFLILPMIFNIGVIVGPVLGGVLADPIASYPSLFGPNSTFGGKDGVYWMKTYPYALPNLISAIFLFLSSFAVLFFLEETSDLCKHKPDPCLRFGHWLIRTLLCYPASRASGYTAVPNSDVELHRPDSAVYLENPKKPVFRQKLPFRRIWTANLSTTLLAHGVLAMHVGTFNGLWNLHLSTPRYDLEHPHPTGFIPHGIFFTGGLGMPPSRIGLALAIIGVIGIPLQLLVYPRLSHRLGTTSCYRIFLALFPVMYTITPFLSLVPSTTPPPEGVSGPWVWMAITGSASVSAGDSAWDWAVGF</sequence>
<feature type="transmembrane region" description="Helical" evidence="7">
    <location>
        <begin position="243"/>
        <end position="267"/>
    </location>
</feature>
<evidence type="ECO:0000256" key="4">
    <source>
        <dbReference type="ARBA" id="ARBA00022989"/>
    </source>
</evidence>
<protein>
    <submittedName>
        <fullName evidence="8">Major Facilitator Superprotein</fullName>
    </submittedName>
</protein>
<dbReference type="InterPro" id="IPR036259">
    <property type="entry name" value="MFS_trans_sf"/>
</dbReference>
<feature type="compositionally biased region" description="Basic and acidic residues" evidence="6">
    <location>
        <begin position="32"/>
        <end position="46"/>
    </location>
</feature>
<accession>A0A5M9KTT4</accession>
<feature type="transmembrane region" description="Helical" evidence="7">
    <location>
        <begin position="156"/>
        <end position="175"/>
    </location>
</feature>
<evidence type="ECO:0000313" key="8">
    <source>
        <dbReference type="EMBL" id="KAI1509816.1"/>
    </source>
</evidence>
<dbReference type="InterPro" id="IPR020846">
    <property type="entry name" value="MFS_dom"/>
</dbReference>
<feature type="transmembrane region" description="Helical" evidence="7">
    <location>
        <begin position="454"/>
        <end position="473"/>
    </location>
</feature>
<gene>
    <name evidence="8" type="ORF">Ptr86124_011402</name>
</gene>
<dbReference type="Gene3D" id="1.20.1250.20">
    <property type="entry name" value="MFS general substrate transporter like domains"/>
    <property type="match status" value="1"/>
</dbReference>
<feature type="compositionally biased region" description="Basic and acidic residues" evidence="6">
    <location>
        <begin position="61"/>
        <end position="78"/>
    </location>
</feature>
<evidence type="ECO:0000256" key="2">
    <source>
        <dbReference type="ARBA" id="ARBA00022448"/>
    </source>
</evidence>
<dbReference type="InterPro" id="IPR011701">
    <property type="entry name" value="MFS"/>
</dbReference>
<evidence type="ECO:0000313" key="9">
    <source>
        <dbReference type="Proteomes" id="UP000249757"/>
    </source>
</evidence>
<dbReference type="GO" id="GO:0016020">
    <property type="term" value="C:membrane"/>
    <property type="evidence" value="ECO:0007669"/>
    <property type="project" value="UniProtKB-SubCell"/>
</dbReference>
<evidence type="ECO:0000256" key="3">
    <source>
        <dbReference type="ARBA" id="ARBA00022692"/>
    </source>
</evidence>
<name>A0A5M9KTT4_9PLEO</name>
<dbReference type="Pfam" id="PF07690">
    <property type="entry name" value="MFS_1"/>
    <property type="match status" value="1"/>
</dbReference>
<keyword evidence="9" id="KW-1185">Reference proteome</keyword>
<proteinExistence type="predicted"/>
<feature type="transmembrane region" description="Helical" evidence="7">
    <location>
        <begin position="187"/>
        <end position="205"/>
    </location>
</feature>
<evidence type="ECO:0000256" key="7">
    <source>
        <dbReference type="SAM" id="Phobius"/>
    </source>
</evidence>
<dbReference type="SUPFAM" id="SSF103473">
    <property type="entry name" value="MFS general substrate transporter"/>
    <property type="match status" value="1"/>
</dbReference>
<evidence type="ECO:0000256" key="1">
    <source>
        <dbReference type="ARBA" id="ARBA00004141"/>
    </source>
</evidence>
<dbReference type="EMBL" id="NRDI02000019">
    <property type="protein sequence ID" value="KAI1509816.1"/>
    <property type="molecule type" value="Genomic_DNA"/>
</dbReference>
<organism evidence="8 9">
    <name type="scientific">Pyrenophora tritici-repentis</name>
    <dbReference type="NCBI Taxonomy" id="45151"/>
    <lineage>
        <taxon>Eukaryota</taxon>
        <taxon>Fungi</taxon>
        <taxon>Dikarya</taxon>
        <taxon>Ascomycota</taxon>
        <taxon>Pezizomycotina</taxon>
        <taxon>Dothideomycetes</taxon>
        <taxon>Pleosporomycetidae</taxon>
        <taxon>Pleosporales</taxon>
        <taxon>Pleosporineae</taxon>
        <taxon>Pleosporaceae</taxon>
        <taxon>Pyrenophora</taxon>
    </lineage>
</organism>
<comment type="caution">
    <text evidence="8">The sequence shown here is derived from an EMBL/GenBank/DDBJ whole genome shotgun (WGS) entry which is preliminary data.</text>
</comment>
<dbReference type="Proteomes" id="UP000249757">
    <property type="component" value="Unassembled WGS sequence"/>
</dbReference>
<keyword evidence="2" id="KW-0813">Transport</keyword>
<feature type="transmembrane region" description="Helical" evidence="7">
    <location>
        <begin position="297"/>
        <end position="319"/>
    </location>
</feature>
<evidence type="ECO:0000256" key="5">
    <source>
        <dbReference type="ARBA" id="ARBA00023136"/>
    </source>
</evidence>
<dbReference type="PANTHER" id="PTHR23504:SF6">
    <property type="entry name" value="MULTIDRUG TRANSPORTER, PUTATIVE (AFU_ORTHOLOGUE AFUA_4G08740)-RELATED"/>
    <property type="match status" value="1"/>
</dbReference>
<comment type="subcellular location">
    <subcellularLocation>
        <location evidence="1">Membrane</location>
        <topology evidence="1">Multi-pass membrane protein</topology>
    </subcellularLocation>
</comment>
<feature type="compositionally biased region" description="Basic and acidic residues" evidence="6">
    <location>
        <begin position="1"/>
        <end position="19"/>
    </location>
</feature>
<keyword evidence="3 7" id="KW-0812">Transmembrane</keyword>
<dbReference type="AlphaFoldDB" id="A0A5M9KTT4"/>
<feature type="region of interest" description="Disordered" evidence="6">
    <location>
        <begin position="1"/>
        <end position="102"/>
    </location>
</feature>
<feature type="transmembrane region" description="Helical" evidence="7">
    <location>
        <begin position="485"/>
        <end position="506"/>
    </location>
</feature>
<evidence type="ECO:0000256" key="6">
    <source>
        <dbReference type="SAM" id="MobiDB-lite"/>
    </source>
</evidence>
<dbReference type="PROSITE" id="PS50850">
    <property type="entry name" value="MFS"/>
    <property type="match status" value="1"/>
</dbReference>
<feature type="transmembrane region" description="Helical" evidence="7">
    <location>
        <begin position="392"/>
        <end position="417"/>
    </location>
</feature>
<reference evidence="9" key="1">
    <citation type="journal article" date="2022" name="Microb. Genom.">
        <title>A global pangenome for the wheat fungal pathogen Pyrenophora tritici-repentis and prediction of effector protein structural homology.</title>
        <authorList>
            <person name="Moolhuijzen P.M."/>
            <person name="See P.T."/>
            <person name="Shi G."/>
            <person name="Powell H.R."/>
            <person name="Cockram J."/>
            <person name="Jorgensen L.N."/>
            <person name="Benslimane H."/>
            <person name="Strelkov S.E."/>
            <person name="Turner J."/>
            <person name="Liu Z."/>
            <person name="Moffat C.S."/>
        </authorList>
    </citation>
    <scope>NUCLEOTIDE SEQUENCE [LARGE SCALE GENOMIC DNA]</scope>
</reference>
<dbReference type="PANTHER" id="PTHR23504">
    <property type="entry name" value="MAJOR FACILITATOR SUPERFAMILY DOMAIN-CONTAINING PROTEIN 10"/>
    <property type="match status" value="1"/>
</dbReference>
<dbReference type="GO" id="GO:0022857">
    <property type="term" value="F:transmembrane transporter activity"/>
    <property type="evidence" value="ECO:0007669"/>
    <property type="project" value="InterPro"/>
</dbReference>
<keyword evidence="5 7" id="KW-0472">Membrane</keyword>
<keyword evidence="4 7" id="KW-1133">Transmembrane helix</keyword>